<dbReference type="InterPro" id="IPR006462">
    <property type="entry name" value="MS5"/>
</dbReference>
<dbReference type="PANTHER" id="PTHR31260">
    <property type="entry name" value="CYSTATIN/MONELLIN SUPERFAMILY PROTEIN"/>
    <property type="match status" value="1"/>
</dbReference>
<evidence type="ECO:0000313" key="3">
    <source>
        <dbReference type="Proteomes" id="UP001152484"/>
    </source>
</evidence>
<feature type="region of interest" description="Disordered" evidence="1">
    <location>
        <begin position="61"/>
        <end position="84"/>
    </location>
</feature>
<dbReference type="EMBL" id="CAMAPE010000080">
    <property type="protein sequence ID" value="CAH9119574.1"/>
    <property type="molecule type" value="Genomic_DNA"/>
</dbReference>
<sequence length="343" mass="40207">MGLLLITQNKNIKYRYRVTSDLFIFADTANLFLCRSAFPRVLNTMLSEALPILESPLKKPKLDTDEISPSSPLSDLSSDESDGLEHIDDKDLIEEYLKYERQLEESECFDIDFVPREFRRIIGSHVFPCDLDDPEEMDLIKGCTYFAIAEYNRLMKSKSQLQLVKIEKANMSGRYNYACFITFEAVDTVSKQSATYQTRMLCSHDKERKQIFFIRRKDTRKEFLFPVDLEDKEMYERIKKCTDYAIFEYSEMQEGKPQQLQLMRIVKAVQDTAEHHTYRLAFEAMDTISRQTNTYFAEVTYTTQMNGLMGVLDVWPKGLKNHEYDTFVEDEWSCLEDGVLGRM</sequence>
<gene>
    <name evidence="2" type="ORF">CEURO_LOCUS22356</name>
</gene>
<keyword evidence="3" id="KW-1185">Reference proteome</keyword>
<evidence type="ECO:0008006" key="4">
    <source>
        <dbReference type="Google" id="ProtNLM"/>
    </source>
</evidence>
<accession>A0A9P1ENJ5</accession>
<dbReference type="AlphaFoldDB" id="A0A9P1ENJ5"/>
<dbReference type="Proteomes" id="UP001152484">
    <property type="component" value="Unassembled WGS sequence"/>
</dbReference>
<dbReference type="PANTHER" id="PTHR31260:SF28">
    <property type="entry name" value="CYSTATIN DOMAIN PROTEIN"/>
    <property type="match status" value="1"/>
</dbReference>
<reference evidence="2" key="1">
    <citation type="submission" date="2022-07" db="EMBL/GenBank/DDBJ databases">
        <authorList>
            <person name="Macas J."/>
            <person name="Novak P."/>
            <person name="Neumann P."/>
        </authorList>
    </citation>
    <scope>NUCLEOTIDE SEQUENCE</scope>
</reference>
<name>A0A9P1ENJ5_CUSEU</name>
<evidence type="ECO:0000256" key="1">
    <source>
        <dbReference type="SAM" id="MobiDB-lite"/>
    </source>
</evidence>
<protein>
    <recommendedName>
        <fullName evidence="4">Cystatin domain-containing protein</fullName>
    </recommendedName>
</protein>
<dbReference type="OrthoDB" id="1625419at2759"/>
<comment type="caution">
    <text evidence="2">The sequence shown here is derived from an EMBL/GenBank/DDBJ whole genome shotgun (WGS) entry which is preliminary data.</text>
</comment>
<organism evidence="2 3">
    <name type="scientific">Cuscuta europaea</name>
    <name type="common">European dodder</name>
    <dbReference type="NCBI Taxonomy" id="41803"/>
    <lineage>
        <taxon>Eukaryota</taxon>
        <taxon>Viridiplantae</taxon>
        <taxon>Streptophyta</taxon>
        <taxon>Embryophyta</taxon>
        <taxon>Tracheophyta</taxon>
        <taxon>Spermatophyta</taxon>
        <taxon>Magnoliopsida</taxon>
        <taxon>eudicotyledons</taxon>
        <taxon>Gunneridae</taxon>
        <taxon>Pentapetalae</taxon>
        <taxon>asterids</taxon>
        <taxon>lamiids</taxon>
        <taxon>Solanales</taxon>
        <taxon>Convolvulaceae</taxon>
        <taxon>Cuscuteae</taxon>
        <taxon>Cuscuta</taxon>
        <taxon>Cuscuta subgen. Cuscuta</taxon>
    </lineage>
</organism>
<evidence type="ECO:0000313" key="2">
    <source>
        <dbReference type="EMBL" id="CAH9119574.1"/>
    </source>
</evidence>
<feature type="compositionally biased region" description="Low complexity" evidence="1">
    <location>
        <begin position="67"/>
        <end position="76"/>
    </location>
</feature>
<proteinExistence type="predicted"/>